<name>A0AAN7B2C7_9PEZI</name>
<accession>A0AAN7B2C7</accession>
<feature type="compositionally biased region" description="Basic and acidic residues" evidence="1">
    <location>
        <begin position="144"/>
        <end position="164"/>
    </location>
</feature>
<evidence type="ECO:0000313" key="2">
    <source>
        <dbReference type="EMBL" id="KAK4208343.1"/>
    </source>
</evidence>
<evidence type="ECO:0000256" key="1">
    <source>
        <dbReference type="SAM" id="MobiDB-lite"/>
    </source>
</evidence>
<dbReference type="AlphaFoldDB" id="A0AAN7B2C7"/>
<keyword evidence="3" id="KW-1185">Reference proteome</keyword>
<gene>
    <name evidence="2" type="ORF">QBC37DRAFT_486908</name>
</gene>
<proteinExistence type="predicted"/>
<feature type="compositionally biased region" description="Basic and acidic residues" evidence="1">
    <location>
        <begin position="174"/>
        <end position="190"/>
    </location>
</feature>
<sequence length="214" mass="23526">MKILHREAIFEGTVYGTMSGTMLTESARDKSTAEDISAEGESPIFIDVCNVYFPGTSLPITSGLNNEFILYNLRDNRDFISTIAVHRLPGIPKHNLDAWADSPNPPKVSISWTFTGQETPVFTTLLCLVTDNRPTEVDDVARRLEEGQGSRGACGEDHVRDTSDRNGNTLRHRRPDDEARQGNEDRGERDIPMYEAADLGLSAASLAGNLAGVF</sequence>
<evidence type="ECO:0000313" key="3">
    <source>
        <dbReference type="Proteomes" id="UP001301769"/>
    </source>
</evidence>
<reference evidence="2" key="2">
    <citation type="submission" date="2023-05" db="EMBL/GenBank/DDBJ databases">
        <authorList>
            <consortium name="Lawrence Berkeley National Laboratory"/>
            <person name="Steindorff A."/>
            <person name="Hensen N."/>
            <person name="Bonometti L."/>
            <person name="Westerberg I."/>
            <person name="Brannstrom I.O."/>
            <person name="Guillou S."/>
            <person name="Cros-Aarteil S."/>
            <person name="Calhoun S."/>
            <person name="Haridas S."/>
            <person name="Kuo A."/>
            <person name="Mondo S."/>
            <person name="Pangilinan J."/>
            <person name="Riley R."/>
            <person name="Labutti K."/>
            <person name="Andreopoulos B."/>
            <person name="Lipzen A."/>
            <person name="Chen C."/>
            <person name="Yanf M."/>
            <person name="Daum C."/>
            <person name="Ng V."/>
            <person name="Clum A."/>
            <person name="Ohm R."/>
            <person name="Martin F."/>
            <person name="Silar P."/>
            <person name="Natvig D."/>
            <person name="Lalanne C."/>
            <person name="Gautier V."/>
            <person name="Ament-Velasquez S.L."/>
            <person name="Kruys A."/>
            <person name="Hutchinson M.I."/>
            <person name="Powell A.J."/>
            <person name="Barry K."/>
            <person name="Miller A.N."/>
            <person name="Grigoriev I.V."/>
            <person name="Debuchy R."/>
            <person name="Gladieux P."/>
            <person name="Thoren M.H."/>
            <person name="Johannesson H."/>
        </authorList>
    </citation>
    <scope>NUCLEOTIDE SEQUENCE</scope>
    <source>
        <strain evidence="2">PSN293</strain>
    </source>
</reference>
<organism evidence="2 3">
    <name type="scientific">Rhypophila decipiens</name>
    <dbReference type="NCBI Taxonomy" id="261697"/>
    <lineage>
        <taxon>Eukaryota</taxon>
        <taxon>Fungi</taxon>
        <taxon>Dikarya</taxon>
        <taxon>Ascomycota</taxon>
        <taxon>Pezizomycotina</taxon>
        <taxon>Sordariomycetes</taxon>
        <taxon>Sordariomycetidae</taxon>
        <taxon>Sordariales</taxon>
        <taxon>Naviculisporaceae</taxon>
        <taxon>Rhypophila</taxon>
    </lineage>
</organism>
<feature type="region of interest" description="Disordered" evidence="1">
    <location>
        <begin position="144"/>
        <end position="190"/>
    </location>
</feature>
<protein>
    <submittedName>
        <fullName evidence="2">Uncharacterized protein</fullName>
    </submittedName>
</protein>
<reference evidence="2" key="1">
    <citation type="journal article" date="2023" name="Mol. Phylogenet. Evol.">
        <title>Genome-scale phylogeny and comparative genomics of the fungal order Sordariales.</title>
        <authorList>
            <person name="Hensen N."/>
            <person name="Bonometti L."/>
            <person name="Westerberg I."/>
            <person name="Brannstrom I.O."/>
            <person name="Guillou S."/>
            <person name="Cros-Aarteil S."/>
            <person name="Calhoun S."/>
            <person name="Haridas S."/>
            <person name="Kuo A."/>
            <person name="Mondo S."/>
            <person name="Pangilinan J."/>
            <person name="Riley R."/>
            <person name="LaButti K."/>
            <person name="Andreopoulos B."/>
            <person name="Lipzen A."/>
            <person name="Chen C."/>
            <person name="Yan M."/>
            <person name="Daum C."/>
            <person name="Ng V."/>
            <person name="Clum A."/>
            <person name="Steindorff A."/>
            <person name="Ohm R.A."/>
            <person name="Martin F."/>
            <person name="Silar P."/>
            <person name="Natvig D.O."/>
            <person name="Lalanne C."/>
            <person name="Gautier V."/>
            <person name="Ament-Velasquez S.L."/>
            <person name="Kruys A."/>
            <person name="Hutchinson M.I."/>
            <person name="Powell A.J."/>
            <person name="Barry K."/>
            <person name="Miller A.N."/>
            <person name="Grigoriev I.V."/>
            <person name="Debuchy R."/>
            <person name="Gladieux P."/>
            <person name="Hiltunen Thoren M."/>
            <person name="Johannesson H."/>
        </authorList>
    </citation>
    <scope>NUCLEOTIDE SEQUENCE</scope>
    <source>
        <strain evidence="2">PSN293</strain>
    </source>
</reference>
<dbReference type="EMBL" id="MU858248">
    <property type="protein sequence ID" value="KAK4208343.1"/>
    <property type="molecule type" value="Genomic_DNA"/>
</dbReference>
<comment type="caution">
    <text evidence="2">The sequence shown here is derived from an EMBL/GenBank/DDBJ whole genome shotgun (WGS) entry which is preliminary data.</text>
</comment>
<dbReference type="Proteomes" id="UP001301769">
    <property type="component" value="Unassembled WGS sequence"/>
</dbReference>